<accession>A0A3G3IJU7</accession>
<evidence type="ECO:0000313" key="2">
    <source>
        <dbReference type="EMBL" id="AYQ56021.1"/>
    </source>
</evidence>
<dbReference type="InterPro" id="IPR012312">
    <property type="entry name" value="Hemerythrin-like"/>
</dbReference>
<dbReference type="AlphaFoldDB" id="A0A3G3IJU7"/>
<dbReference type="Proteomes" id="UP000278334">
    <property type="component" value="Chromosome"/>
</dbReference>
<protein>
    <recommendedName>
        <fullName evidence="1">Hemerythrin-like domain-containing protein</fullName>
    </recommendedName>
</protein>
<organism evidence="2 3">
    <name type="scientific">Bathymodiolus thermophilus thioautotrophic gill symbiont</name>
    <dbReference type="NCBI Taxonomy" id="2360"/>
    <lineage>
        <taxon>Bacteria</taxon>
        <taxon>Pseudomonadati</taxon>
        <taxon>Pseudomonadota</taxon>
        <taxon>Gammaproteobacteria</taxon>
        <taxon>sulfur-oxidizing symbionts</taxon>
    </lineage>
</organism>
<dbReference type="Pfam" id="PF01814">
    <property type="entry name" value="Hemerythrin"/>
    <property type="match status" value="1"/>
</dbReference>
<proteinExistence type="predicted"/>
<feature type="domain" description="Hemerythrin-like" evidence="1">
    <location>
        <begin position="10"/>
        <end position="115"/>
    </location>
</feature>
<name>A0A3G3IJU7_9GAMM</name>
<dbReference type="RefSeq" id="WP_122951022.1">
    <property type="nucleotide sequence ID" value="NZ_CP024634.1"/>
</dbReference>
<reference evidence="2 3" key="1">
    <citation type="submission" date="2017-11" db="EMBL/GenBank/DDBJ databases">
        <title>Genome sequence of the bacterial symbiont EPR9N from a vent mussel Bathymodiolus thermophilus.</title>
        <authorList>
            <person name="Won Y.-J."/>
        </authorList>
    </citation>
    <scope>NUCLEOTIDE SEQUENCE [LARGE SCALE GENOMIC DNA]</scope>
    <source>
        <strain evidence="2 3">EPR9N</strain>
    </source>
</reference>
<evidence type="ECO:0000259" key="1">
    <source>
        <dbReference type="Pfam" id="PF01814"/>
    </source>
</evidence>
<evidence type="ECO:0000313" key="3">
    <source>
        <dbReference type="Proteomes" id="UP000278334"/>
    </source>
</evidence>
<dbReference type="KEGG" id="bthg:MS2017_0271"/>
<gene>
    <name evidence="2" type="ORF">MS2017_0271</name>
</gene>
<dbReference type="EMBL" id="CP024634">
    <property type="protein sequence ID" value="AYQ56021.1"/>
    <property type="molecule type" value="Genomic_DNA"/>
</dbReference>
<sequence length="132" mass="15333">MQTPKQLITLTKEHHLSLSLANKAINAKKLGNETTICQLIIETFERDLLSHFVFEEQHILPLLKQHNQQDCQRIIDEHKCLLNLAKHINAGNLLEFGELLKTHTRFEDRVLFKKISTDNLNEIPVHPIVKNQ</sequence>